<gene>
    <name evidence="2" type="ORF">F7R26_037855</name>
</gene>
<accession>A0A643FKE3</accession>
<dbReference type="PANTHER" id="PTHR12879:SF8">
    <property type="entry name" value="SPHINGOLIPID DELTA(4)-DESATURASE DES1"/>
    <property type="match status" value="1"/>
</dbReference>
<dbReference type="GO" id="GO:0046513">
    <property type="term" value="P:ceramide biosynthetic process"/>
    <property type="evidence" value="ECO:0007669"/>
    <property type="project" value="TreeGrafter"/>
</dbReference>
<dbReference type="GO" id="GO:0042284">
    <property type="term" value="F:sphingolipid delta-4 desaturase activity"/>
    <property type="evidence" value="ECO:0007669"/>
    <property type="project" value="TreeGrafter"/>
</dbReference>
<dbReference type="GeneID" id="98406739"/>
<dbReference type="AlphaFoldDB" id="A0A643FKE3"/>
<proteinExistence type="predicted"/>
<geneLocation type="plasmid" evidence="2 3">
    <name>pRK1-2</name>
</geneLocation>
<evidence type="ECO:0000313" key="2">
    <source>
        <dbReference type="EMBL" id="QOT82055.1"/>
    </source>
</evidence>
<reference evidence="2 3" key="1">
    <citation type="submission" date="2020-10" db="EMBL/GenBank/DDBJ databases">
        <title>Complete genome sequence of Cupriavidus basilensis CCUG 49340T.</title>
        <authorList>
            <person name="Salva-Serra F."/>
            <person name="Donoso R.A."/>
            <person name="Cho K.H."/>
            <person name="Yoo J.A."/>
            <person name="Lee K."/>
            <person name="Yoon S.-H."/>
            <person name="Perez-Pantoja D."/>
            <person name="Moore E.R.B."/>
        </authorList>
    </citation>
    <scope>NUCLEOTIDE SEQUENCE [LARGE SCALE GENOMIC DNA]</scope>
    <source>
        <strain evidence="3">CCUG 49340</strain>
        <plasmid evidence="2 3">pRK1-2</plasmid>
    </source>
</reference>
<feature type="domain" description="Fatty acid desaturase" evidence="1">
    <location>
        <begin position="50"/>
        <end position="276"/>
    </location>
</feature>
<keyword evidence="2" id="KW-0614">Plasmid</keyword>
<evidence type="ECO:0000259" key="1">
    <source>
        <dbReference type="Pfam" id="PF00487"/>
    </source>
</evidence>
<name>A0A643FKE3_9BURK</name>
<dbReference type="Pfam" id="PF00487">
    <property type="entry name" value="FA_desaturase"/>
    <property type="match status" value="1"/>
</dbReference>
<dbReference type="InterPro" id="IPR005804">
    <property type="entry name" value="FA_desaturase_dom"/>
</dbReference>
<protein>
    <submittedName>
        <fullName evidence="2">Fatty acid desaturase</fullName>
    </submittedName>
</protein>
<dbReference type="RefSeq" id="WP_150991950.1">
    <property type="nucleotide sequence ID" value="NZ_CP062806.1"/>
</dbReference>
<sequence>MEKPAQFRLKASELMPLSVKSDFSGVMRALGHFGAMAIAGTALWNSIGTCWAIPLTAITGYLIAFLFTTEHEMAHQTAFKTRTLNYICGHFAGFAILLPYEYYRAYHWDHHRYTQDPAKDPELAVPLPTTRFGLVFFWSGIPTWIDRVRMLLVHGVKGKVTKPWVPENKRGLIAREARFYLLGYLTIIVVSIATRSPAALLLWVVPVVVGQWFLRPYLLAEHTGCEHGPNMLANTRTTYTNALIRFFAWNMPYHVEHHAYPVVPFHALPKLNAILATHITNTEKGYPASTVSVLRYIKHEIRGEPVSRPQPTDS</sequence>
<evidence type="ECO:0000313" key="3">
    <source>
        <dbReference type="Proteomes" id="UP000397656"/>
    </source>
</evidence>
<organism evidence="2 3">
    <name type="scientific">Cupriavidus basilensis</name>
    <dbReference type="NCBI Taxonomy" id="68895"/>
    <lineage>
        <taxon>Bacteria</taxon>
        <taxon>Pseudomonadati</taxon>
        <taxon>Pseudomonadota</taxon>
        <taxon>Betaproteobacteria</taxon>
        <taxon>Burkholderiales</taxon>
        <taxon>Burkholderiaceae</taxon>
        <taxon>Cupriavidus</taxon>
    </lineage>
</organism>
<dbReference type="EMBL" id="CP062806">
    <property type="protein sequence ID" value="QOT82055.1"/>
    <property type="molecule type" value="Genomic_DNA"/>
</dbReference>
<dbReference type="PANTHER" id="PTHR12879">
    <property type="entry name" value="SPHINGOLIPID DELTA 4 DESATURASE/C-4 HYDROXYLASE PROTEIN DES2"/>
    <property type="match status" value="1"/>
</dbReference>
<dbReference type="Proteomes" id="UP000397656">
    <property type="component" value="Plasmid pRK1-2"/>
</dbReference>
<dbReference type="GO" id="GO:0016020">
    <property type="term" value="C:membrane"/>
    <property type="evidence" value="ECO:0007669"/>
    <property type="project" value="GOC"/>
</dbReference>